<accession>A0A0G4G3W8</accession>
<reference evidence="1" key="1">
    <citation type="submission" date="2014-11" db="EMBL/GenBank/DDBJ databases">
        <authorList>
            <person name="Otto D Thomas"/>
            <person name="Naeem Raeece"/>
        </authorList>
    </citation>
    <scope>NUCLEOTIDE SEQUENCE</scope>
</reference>
<evidence type="ECO:0000313" key="1">
    <source>
        <dbReference type="EMBL" id="CEM23087.1"/>
    </source>
</evidence>
<dbReference type="AlphaFoldDB" id="A0A0G4G3W8"/>
<dbReference type="VEuPathDB" id="CryptoDB:Cvel_20165"/>
<name>A0A0G4G3W8_9ALVE</name>
<proteinExistence type="predicted"/>
<dbReference type="EMBL" id="CDMZ01000873">
    <property type="protein sequence ID" value="CEM23087.1"/>
    <property type="molecule type" value="Genomic_DNA"/>
</dbReference>
<organism evidence="1">
    <name type="scientific">Chromera velia CCMP2878</name>
    <dbReference type="NCBI Taxonomy" id="1169474"/>
    <lineage>
        <taxon>Eukaryota</taxon>
        <taxon>Sar</taxon>
        <taxon>Alveolata</taxon>
        <taxon>Colpodellida</taxon>
        <taxon>Chromeraceae</taxon>
        <taxon>Chromera</taxon>
    </lineage>
</organism>
<sequence length="126" mass="13840">MQSSDQAAEASTDSCEQVLVPDFVLVGDEYAGLRQVATGIVKETRRLETLLEEHKGEEGENLSFMGVPLDLYSSCFTVREVGHEVVKHIRQLISEVEALGPSKATEGVRDLLAVEGFFCFCLTAFL</sequence>
<protein>
    <submittedName>
        <fullName evidence="1">Uncharacterized protein</fullName>
    </submittedName>
</protein>
<gene>
    <name evidence="1" type="ORF">Cvel_20165</name>
</gene>